<gene>
    <name evidence="2" type="ORF">DBZ36_10465</name>
</gene>
<protein>
    <submittedName>
        <fullName evidence="2">GNAT family N-acetyltransferase</fullName>
    </submittedName>
</protein>
<dbReference type="PANTHER" id="PTHR43305:SF1">
    <property type="entry name" value="FAMILY N-ACETYLTRANSFERASE, PUTATIVE (AFU_ORTHOLOGUE AFUA_2G01380)-RELATED"/>
    <property type="match status" value="1"/>
</dbReference>
<dbReference type="CDD" id="cd04301">
    <property type="entry name" value="NAT_SF"/>
    <property type="match status" value="1"/>
</dbReference>
<dbReference type="Proteomes" id="UP000286482">
    <property type="component" value="Unassembled WGS sequence"/>
</dbReference>
<organism evidence="2 3">
    <name type="scientific">Alginatibacterium sediminis</name>
    <dbReference type="NCBI Taxonomy" id="2164068"/>
    <lineage>
        <taxon>Bacteria</taxon>
        <taxon>Pseudomonadati</taxon>
        <taxon>Pseudomonadota</taxon>
        <taxon>Gammaproteobacteria</taxon>
        <taxon>Alteromonadales</taxon>
        <taxon>Alteromonadaceae</taxon>
        <taxon>Alginatibacterium</taxon>
    </lineage>
</organism>
<reference evidence="2 3" key="1">
    <citation type="submission" date="2018-09" db="EMBL/GenBank/DDBJ databases">
        <authorList>
            <person name="Wang Z."/>
        </authorList>
    </citation>
    <scope>NUCLEOTIDE SEQUENCE [LARGE SCALE GENOMIC DNA]</scope>
    <source>
        <strain evidence="2 3">ALS 81</strain>
    </source>
</reference>
<dbReference type="Gene3D" id="3.40.630.30">
    <property type="match status" value="1"/>
</dbReference>
<dbReference type="OrthoDB" id="5419426at2"/>
<dbReference type="RefSeq" id="WP_120354887.1">
    <property type="nucleotide sequence ID" value="NZ_RAQO01000005.1"/>
</dbReference>
<proteinExistence type="predicted"/>
<sequence length="165" mass="17983">MKTPQHVEIRLIKAEDDMAIKRIIEQVGREFGAIGEGFGPSDAEVSSMSQHYSELSGYAYYVATVEGQVVGGAGIAPMDAVTQTCELRKLFVLPNARGLSIGRKLSEACIEFAKSANYQQCYLDTLSSMQAAIALYKKLGFTQLKAPLAASEHNGCDVWMLKDLL</sequence>
<evidence type="ECO:0000313" key="3">
    <source>
        <dbReference type="Proteomes" id="UP000286482"/>
    </source>
</evidence>
<dbReference type="InterPro" id="IPR016181">
    <property type="entry name" value="Acyl_CoA_acyltransferase"/>
</dbReference>
<feature type="domain" description="N-acetyltransferase" evidence="1">
    <location>
        <begin position="7"/>
        <end position="165"/>
    </location>
</feature>
<comment type="caution">
    <text evidence="2">The sequence shown here is derived from an EMBL/GenBank/DDBJ whole genome shotgun (WGS) entry which is preliminary data.</text>
</comment>
<dbReference type="InterPro" id="IPR052777">
    <property type="entry name" value="Acetyltransferase_Enz"/>
</dbReference>
<evidence type="ECO:0000259" key="1">
    <source>
        <dbReference type="PROSITE" id="PS51186"/>
    </source>
</evidence>
<dbReference type="SUPFAM" id="SSF55729">
    <property type="entry name" value="Acyl-CoA N-acyltransferases (Nat)"/>
    <property type="match status" value="1"/>
</dbReference>
<dbReference type="GO" id="GO:0016747">
    <property type="term" value="F:acyltransferase activity, transferring groups other than amino-acyl groups"/>
    <property type="evidence" value="ECO:0007669"/>
    <property type="project" value="InterPro"/>
</dbReference>
<dbReference type="PANTHER" id="PTHR43305">
    <property type="entry name" value="FAMILY N-ACETYLTRANSFERASE, PUTATIVE (AFU_ORTHOLOGUE AFUA_2G01380)-RELATED"/>
    <property type="match status" value="1"/>
</dbReference>
<dbReference type="Pfam" id="PF00583">
    <property type="entry name" value="Acetyltransf_1"/>
    <property type="match status" value="1"/>
</dbReference>
<evidence type="ECO:0000313" key="2">
    <source>
        <dbReference type="EMBL" id="RKF18807.1"/>
    </source>
</evidence>
<keyword evidence="2" id="KW-0808">Transferase</keyword>
<dbReference type="PROSITE" id="PS51186">
    <property type="entry name" value="GNAT"/>
    <property type="match status" value="1"/>
</dbReference>
<name>A0A420EDM9_9ALTE</name>
<dbReference type="InterPro" id="IPR000182">
    <property type="entry name" value="GNAT_dom"/>
</dbReference>
<dbReference type="EMBL" id="RAQO01000005">
    <property type="protein sequence ID" value="RKF18807.1"/>
    <property type="molecule type" value="Genomic_DNA"/>
</dbReference>
<accession>A0A420EDM9</accession>
<dbReference type="AlphaFoldDB" id="A0A420EDM9"/>
<keyword evidence="3" id="KW-1185">Reference proteome</keyword>